<dbReference type="InterPro" id="IPR044824">
    <property type="entry name" value="MAIN-like"/>
</dbReference>
<dbReference type="EMBL" id="SDMP01000008">
    <property type="protein sequence ID" value="RYR43653.1"/>
    <property type="molecule type" value="Genomic_DNA"/>
</dbReference>
<organism evidence="3 4">
    <name type="scientific">Arachis hypogaea</name>
    <name type="common">Peanut</name>
    <dbReference type="NCBI Taxonomy" id="3818"/>
    <lineage>
        <taxon>Eukaryota</taxon>
        <taxon>Viridiplantae</taxon>
        <taxon>Streptophyta</taxon>
        <taxon>Embryophyta</taxon>
        <taxon>Tracheophyta</taxon>
        <taxon>Spermatophyta</taxon>
        <taxon>Magnoliopsida</taxon>
        <taxon>eudicotyledons</taxon>
        <taxon>Gunneridae</taxon>
        <taxon>Pentapetalae</taxon>
        <taxon>rosids</taxon>
        <taxon>fabids</taxon>
        <taxon>Fabales</taxon>
        <taxon>Fabaceae</taxon>
        <taxon>Papilionoideae</taxon>
        <taxon>50 kb inversion clade</taxon>
        <taxon>dalbergioids sensu lato</taxon>
        <taxon>Dalbergieae</taxon>
        <taxon>Pterocarpus clade</taxon>
        <taxon>Arachis</taxon>
    </lineage>
</organism>
<proteinExistence type="predicted"/>
<dbReference type="Proteomes" id="UP000289738">
    <property type="component" value="Chromosome A08"/>
</dbReference>
<feature type="region of interest" description="Disordered" evidence="1">
    <location>
        <begin position="908"/>
        <end position="930"/>
    </location>
</feature>
<dbReference type="Pfam" id="PF10536">
    <property type="entry name" value="PMD"/>
    <property type="match status" value="2"/>
</dbReference>
<feature type="domain" description="Aminotransferase-like plant mobile" evidence="2">
    <location>
        <begin position="531"/>
        <end position="896"/>
    </location>
</feature>
<reference evidence="3 4" key="1">
    <citation type="submission" date="2019-01" db="EMBL/GenBank/DDBJ databases">
        <title>Sequencing of cultivated peanut Arachis hypogaea provides insights into genome evolution and oil improvement.</title>
        <authorList>
            <person name="Chen X."/>
        </authorList>
    </citation>
    <scope>NUCLEOTIDE SEQUENCE [LARGE SCALE GENOMIC DNA]</scope>
    <source>
        <strain evidence="4">cv. Fuhuasheng</strain>
        <tissue evidence="3">Leaves</tissue>
    </source>
</reference>
<protein>
    <recommendedName>
        <fullName evidence="2">Aminotransferase-like plant mobile domain-containing protein</fullName>
    </recommendedName>
</protein>
<evidence type="ECO:0000256" key="1">
    <source>
        <dbReference type="SAM" id="MobiDB-lite"/>
    </source>
</evidence>
<feature type="domain" description="Aminotransferase-like plant mobile" evidence="2">
    <location>
        <begin position="23"/>
        <end position="199"/>
    </location>
</feature>
<evidence type="ECO:0000259" key="2">
    <source>
        <dbReference type="Pfam" id="PF10536"/>
    </source>
</evidence>
<accession>A0A445BY52</accession>
<sequence>MRRQQGMRLDDRYVLYLQMVGLYHLARPNDRWFRLDEPFVSAFVERWRPETHIFHMPFGECTITLPRITWCRGVYGSDPILISAVFIRIRYENCSYGSNPQGLRIGSAHSSDRIADFVLLSAYPLNCTWFQETFEKCPEGADKETVRRYARAYIMMLLGIQLFADKPGNRVHIRWLPYVARIEEMGGYSWGLAALTWLNRPAGYDTFSWPLASRWAGHNPSASKKGPWVQMWRLRIDLLQAGDFIWMPYSSPDVLQVIHLEVLKPRHTALWRCVTALIYFTVIEWHQFWHLHWASRADHVLWFDVVADPGPSHDFLDWWGQHGKRFLSPEMYLGDPRPVPIPGPHHHRLDHPTMHRPDQLVQHTEQQRNENGYTSRMLSTKWGHGTDRNHFVPGTKEMEHVKVAVHEMEQYMHGKHEMGTSLMHIKEGCGRGGDQSQGKKRRSEVVGGFGEKKKEKLKSNLIIKKMSGSRINVEENLNRLDEYHISAHLHVKPARVLTPRGTLVDVFSIDEADPSMEIRRQMLEPYLRRAGFYYASLIKRFEYDNPMISTLVERWRLETHTFHVAWGECTITLEDVAMQVGLPIDGEPISGTLRSWSKFHQRDIWQWCEELLGEVPDGHVGTTKYNIKLKWLRSRLQQMPLDSPDEALVRYARCYIMYLLGGVLLPDKANNTVHVRYLPLLANYEAISTYSWGSAVLCWLYRGMCLATDYNVEGMSGCHTLLMSWIYFRLPFWAPDVTSPYTFPLATTWAGKRGKNDYAEQRLQRHRLKLDNLKVDEFVWMPYRDARILSRVPADFLGAPHGDFYTSVVPLILFRWIEIVNIDRVMRQFGGKQGPPNPPLNIDTFHRQSARNDDGWWPIRLQTWFEVWANRRTVSYRLEIDRADTLHPSHDYYRWYCSRTKRFLSPPEAFHDPRRDDIPRGAPAEYGRAPVVQLPEVPQDRRRRRSRRVIHQAVEVDEMQVPDSPVPDPAQGHVWTQQEHPQVEVHFPGDVYCPQPFVVEDPFQSSTVHQYMPYNSTYEEGGSSQGAVHRT</sequence>
<dbReference type="AlphaFoldDB" id="A0A445BY52"/>
<comment type="caution">
    <text evidence="3">The sequence shown here is derived from an EMBL/GenBank/DDBJ whole genome shotgun (WGS) entry which is preliminary data.</text>
</comment>
<evidence type="ECO:0000313" key="3">
    <source>
        <dbReference type="EMBL" id="RYR43653.1"/>
    </source>
</evidence>
<dbReference type="PANTHER" id="PTHR46033:SF8">
    <property type="entry name" value="PROTEIN MAINTENANCE OF MERISTEMS-LIKE"/>
    <property type="match status" value="1"/>
</dbReference>
<keyword evidence="4" id="KW-1185">Reference proteome</keyword>
<evidence type="ECO:0000313" key="4">
    <source>
        <dbReference type="Proteomes" id="UP000289738"/>
    </source>
</evidence>
<dbReference type="GO" id="GO:0010073">
    <property type="term" value="P:meristem maintenance"/>
    <property type="evidence" value="ECO:0007669"/>
    <property type="project" value="InterPro"/>
</dbReference>
<feature type="region of interest" description="Disordered" evidence="1">
    <location>
        <begin position="429"/>
        <end position="450"/>
    </location>
</feature>
<name>A0A445BY52_ARAHY</name>
<dbReference type="PANTHER" id="PTHR46033">
    <property type="entry name" value="PROTEIN MAIN-LIKE 2"/>
    <property type="match status" value="1"/>
</dbReference>
<feature type="compositionally biased region" description="Basic and acidic residues" evidence="1">
    <location>
        <begin position="909"/>
        <end position="919"/>
    </location>
</feature>
<dbReference type="InterPro" id="IPR019557">
    <property type="entry name" value="AminoTfrase-like_pln_mobile"/>
</dbReference>
<gene>
    <name evidence="3" type="ORF">Ahy_A08g040047</name>
</gene>